<name>A0A0C2W6A6_9BACL</name>
<sequence length="42" mass="4538">MNSFPSACLMMGAKTAGGVVKELSAELKEFRPSLMELTSMLM</sequence>
<dbReference type="Proteomes" id="UP000031950">
    <property type="component" value="Unassembled WGS sequence"/>
</dbReference>
<proteinExistence type="predicted"/>
<dbReference type="STRING" id="135826.KP77_10600"/>
<dbReference type="AlphaFoldDB" id="A0A0C2W6A6"/>
<reference evidence="1 2" key="1">
    <citation type="submission" date="2015-01" db="EMBL/GenBank/DDBJ databases">
        <title>Genome sequence of Jeotgalibacillus alimentarius.</title>
        <authorList>
            <person name="Goh K.M."/>
            <person name="Chan K.-G."/>
            <person name="Yaakop A.S."/>
            <person name="Ee R."/>
            <person name="Gan H.M."/>
            <person name="Chan C.S."/>
        </authorList>
    </citation>
    <scope>NUCLEOTIDE SEQUENCE [LARGE SCALE GENOMIC DNA]</scope>
    <source>
        <strain evidence="1 2">YKJ-13</strain>
    </source>
</reference>
<gene>
    <name evidence="1" type="ORF">KP77_10600</name>
</gene>
<evidence type="ECO:0000313" key="1">
    <source>
        <dbReference type="EMBL" id="KIL51548.1"/>
    </source>
</evidence>
<accession>A0A0C2W6A6</accession>
<dbReference type="EMBL" id="JXRQ01000015">
    <property type="protein sequence ID" value="KIL51548.1"/>
    <property type="molecule type" value="Genomic_DNA"/>
</dbReference>
<organism evidence="1 2">
    <name type="scientific">Jeotgalibacillus alimentarius</name>
    <dbReference type="NCBI Taxonomy" id="135826"/>
    <lineage>
        <taxon>Bacteria</taxon>
        <taxon>Bacillati</taxon>
        <taxon>Bacillota</taxon>
        <taxon>Bacilli</taxon>
        <taxon>Bacillales</taxon>
        <taxon>Caryophanaceae</taxon>
        <taxon>Jeotgalibacillus</taxon>
    </lineage>
</organism>
<dbReference type="PATRIC" id="fig|135826.4.peg.1055"/>
<evidence type="ECO:0000313" key="2">
    <source>
        <dbReference type="Proteomes" id="UP000031950"/>
    </source>
</evidence>
<protein>
    <submittedName>
        <fullName evidence="1">Uncharacterized protein</fullName>
    </submittedName>
</protein>
<keyword evidence="2" id="KW-1185">Reference proteome</keyword>
<comment type="caution">
    <text evidence="1">The sequence shown here is derived from an EMBL/GenBank/DDBJ whole genome shotgun (WGS) entry which is preliminary data.</text>
</comment>